<accession>B9XI54</accession>
<dbReference type="InterPro" id="IPR029058">
    <property type="entry name" value="AB_hydrolase_fold"/>
</dbReference>
<dbReference type="OrthoDB" id="9777090at2"/>
<dbReference type="Proteomes" id="UP000003688">
    <property type="component" value="Unassembled WGS sequence"/>
</dbReference>
<dbReference type="AlphaFoldDB" id="B9XI54"/>
<organism evidence="2 3">
    <name type="scientific">Pedosphaera parvula (strain Ellin514)</name>
    <dbReference type="NCBI Taxonomy" id="320771"/>
    <lineage>
        <taxon>Bacteria</taxon>
        <taxon>Pseudomonadati</taxon>
        <taxon>Verrucomicrobiota</taxon>
        <taxon>Pedosphaerae</taxon>
        <taxon>Pedosphaerales</taxon>
        <taxon>Pedosphaeraceae</taxon>
        <taxon>Pedosphaera</taxon>
    </lineage>
</organism>
<dbReference type="Pfam" id="PF12146">
    <property type="entry name" value="Hydrolase_4"/>
    <property type="match status" value="1"/>
</dbReference>
<dbReference type="PANTHER" id="PTHR12277:SF81">
    <property type="entry name" value="PROTEIN ABHD13"/>
    <property type="match status" value="1"/>
</dbReference>
<evidence type="ECO:0000259" key="1">
    <source>
        <dbReference type="Pfam" id="PF12146"/>
    </source>
</evidence>
<keyword evidence="3" id="KW-1185">Reference proteome</keyword>
<dbReference type="InterPro" id="IPR022742">
    <property type="entry name" value="Hydrolase_4"/>
</dbReference>
<sequence length="264" mass="29582">MIRKFEYGQVYRPDSEFIADGTELGRPFQDIYFATEDGLLLNGWFFPADPNAKRSDMVMLVCHGNGGNLSHRLDLCRTLLQLGVSVMLFDYRGYGRSQGVPTEEGTYLDAQAAHQWLQKNGFAAGHILSYGESLGGGIASELAIREQVGGLILQSTFTSIPDVGAELFPWIPVRWLGTIKYNTLSKLPLIHVPVLVMHSRDDGLVRFRHSEKNFEAANEPKMFWEINGDHGYSLKSDHDRCAEGIKRFLLMVEAVQVQPFATAK</sequence>
<name>B9XI54_PEDPL</name>
<gene>
    <name evidence="2" type="ORF">Cflav_PD3517</name>
</gene>
<proteinExistence type="predicted"/>
<dbReference type="EMBL" id="ABOX02000016">
    <property type="protein sequence ID" value="EEF60547.1"/>
    <property type="molecule type" value="Genomic_DNA"/>
</dbReference>
<dbReference type="SUPFAM" id="SSF53474">
    <property type="entry name" value="alpha/beta-Hydrolases"/>
    <property type="match status" value="1"/>
</dbReference>
<feature type="domain" description="Serine aminopeptidase S33" evidence="1">
    <location>
        <begin position="56"/>
        <end position="168"/>
    </location>
</feature>
<evidence type="ECO:0000313" key="2">
    <source>
        <dbReference type="EMBL" id="EEF60547.1"/>
    </source>
</evidence>
<protein>
    <recommendedName>
        <fullName evidence="1">Serine aminopeptidase S33 domain-containing protein</fullName>
    </recommendedName>
</protein>
<reference evidence="2 3" key="1">
    <citation type="journal article" date="2011" name="J. Bacteriol.">
        <title>Genome sequence of 'Pedosphaera parvula' Ellin514, an aerobic Verrucomicrobial isolate from pasture soil.</title>
        <authorList>
            <person name="Kant R."/>
            <person name="van Passel M.W."/>
            <person name="Sangwan P."/>
            <person name="Palva A."/>
            <person name="Lucas S."/>
            <person name="Copeland A."/>
            <person name="Lapidus A."/>
            <person name="Glavina Del Rio T."/>
            <person name="Dalin E."/>
            <person name="Tice H."/>
            <person name="Bruce D."/>
            <person name="Goodwin L."/>
            <person name="Pitluck S."/>
            <person name="Chertkov O."/>
            <person name="Larimer F.W."/>
            <person name="Land M.L."/>
            <person name="Hauser L."/>
            <person name="Brettin T.S."/>
            <person name="Detter J.C."/>
            <person name="Han S."/>
            <person name="de Vos W.M."/>
            <person name="Janssen P.H."/>
            <person name="Smidt H."/>
        </authorList>
    </citation>
    <scope>NUCLEOTIDE SEQUENCE [LARGE SCALE GENOMIC DNA]</scope>
    <source>
        <strain evidence="2 3">Ellin514</strain>
    </source>
</reference>
<dbReference type="PANTHER" id="PTHR12277">
    <property type="entry name" value="ALPHA/BETA HYDROLASE DOMAIN-CONTAINING PROTEIN"/>
    <property type="match status" value="1"/>
</dbReference>
<dbReference type="RefSeq" id="WP_007415498.1">
    <property type="nucleotide sequence ID" value="NZ_ABOX02000016.1"/>
</dbReference>
<comment type="caution">
    <text evidence="2">The sequence shown here is derived from an EMBL/GenBank/DDBJ whole genome shotgun (WGS) entry which is preliminary data.</text>
</comment>
<dbReference type="STRING" id="320771.Cflav_PD3517"/>
<evidence type="ECO:0000313" key="3">
    <source>
        <dbReference type="Proteomes" id="UP000003688"/>
    </source>
</evidence>
<dbReference type="Gene3D" id="3.40.50.1820">
    <property type="entry name" value="alpha/beta hydrolase"/>
    <property type="match status" value="1"/>
</dbReference>